<dbReference type="GO" id="GO:0009507">
    <property type="term" value="C:chloroplast"/>
    <property type="evidence" value="ECO:0000318"/>
    <property type="project" value="GO_Central"/>
</dbReference>
<dbReference type="GO" id="GO:0008195">
    <property type="term" value="F:phosphatidate phosphatase activity"/>
    <property type="evidence" value="ECO:0000318"/>
    <property type="project" value="GO_Central"/>
</dbReference>
<dbReference type="InterPro" id="IPR000326">
    <property type="entry name" value="PAP2/HPO"/>
</dbReference>
<evidence type="ECO:0000259" key="2">
    <source>
        <dbReference type="Pfam" id="PF01569"/>
    </source>
</evidence>
<dbReference type="Gene3D" id="1.20.144.10">
    <property type="entry name" value="Phosphatidic acid phosphatase type 2/haloperoxidase"/>
    <property type="match status" value="1"/>
</dbReference>
<dbReference type="InterPro" id="IPR036938">
    <property type="entry name" value="PAP2/HPO_sf"/>
</dbReference>
<feature type="domain" description="Phosphatidic acid phosphatase type 2/haloperoxidase" evidence="2">
    <location>
        <begin position="165"/>
        <end position="258"/>
    </location>
</feature>
<evidence type="ECO:0000256" key="1">
    <source>
        <dbReference type="ARBA" id="ARBA00022801"/>
    </source>
</evidence>
<dbReference type="KEGG" id="pper:18769904"/>
<dbReference type="AlphaFoldDB" id="M5VXE1"/>
<dbReference type="Proteomes" id="UP000006882">
    <property type="component" value="Chromosome G7"/>
</dbReference>
<reference evidence="3 4" key="1">
    <citation type="journal article" date="2013" name="Nat. Genet.">
        <title>The high-quality draft genome of peach (Prunus persica) identifies unique patterns of genetic diversity, domestication and genome evolution.</title>
        <authorList>
            <consortium name="International Peach Genome Initiative"/>
            <person name="Verde I."/>
            <person name="Abbott A.G."/>
            <person name="Scalabrin S."/>
            <person name="Jung S."/>
            <person name="Shu S."/>
            <person name="Marroni F."/>
            <person name="Zhebentyayeva T."/>
            <person name="Dettori M.T."/>
            <person name="Grimwood J."/>
            <person name="Cattonaro F."/>
            <person name="Zuccolo A."/>
            <person name="Rossini L."/>
            <person name="Jenkins J."/>
            <person name="Vendramin E."/>
            <person name="Meisel L.A."/>
            <person name="Decroocq V."/>
            <person name="Sosinski B."/>
            <person name="Prochnik S."/>
            <person name="Mitros T."/>
            <person name="Policriti A."/>
            <person name="Cipriani G."/>
            <person name="Dondini L."/>
            <person name="Ficklin S."/>
            <person name="Goodstein D.M."/>
            <person name="Xuan P."/>
            <person name="Del Fabbro C."/>
            <person name="Aramini V."/>
            <person name="Copetti D."/>
            <person name="Gonzalez S."/>
            <person name="Horner D.S."/>
            <person name="Falchi R."/>
            <person name="Lucas S."/>
            <person name="Mica E."/>
            <person name="Maldonado J."/>
            <person name="Lazzari B."/>
            <person name="Bielenberg D."/>
            <person name="Pirona R."/>
            <person name="Miculan M."/>
            <person name="Barakat A."/>
            <person name="Testolin R."/>
            <person name="Stella A."/>
            <person name="Tartarini S."/>
            <person name="Tonutti P."/>
            <person name="Arus P."/>
            <person name="Orellana A."/>
            <person name="Wells C."/>
            <person name="Main D."/>
            <person name="Vizzotto G."/>
            <person name="Silva H."/>
            <person name="Salamini F."/>
            <person name="Schmutz J."/>
            <person name="Morgante M."/>
            <person name="Rokhsar D.S."/>
        </authorList>
    </citation>
    <scope>NUCLEOTIDE SEQUENCE [LARGE SCALE GENOMIC DNA]</scope>
    <source>
        <strain evidence="4">cv. Nemared</strain>
    </source>
</reference>
<protein>
    <recommendedName>
        <fullName evidence="2">Phosphatidic acid phosphatase type 2/haloperoxidase domain-containing protein</fullName>
    </recommendedName>
</protein>
<dbReference type="Gramene" id="ONH96898">
    <property type="protein sequence ID" value="ONH96898"/>
    <property type="gene ID" value="PRUPE_7G158200"/>
</dbReference>
<organism evidence="3 4">
    <name type="scientific">Prunus persica</name>
    <name type="common">Peach</name>
    <name type="synonym">Amygdalus persica</name>
    <dbReference type="NCBI Taxonomy" id="3760"/>
    <lineage>
        <taxon>Eukaryota</taxon>
        <taxon>Viridiplantae</taxon>
        <taxon>Streptophyta</taxon>
        <taxon>Embryophyta</taxon>
        <taxon>Tracheophyta</taxon>
        <taxon>Spermatophyta</taxon>
        <taxon>Magnoliopsida</taxon>
        <taxon>eudicotyledons</taxon>
        <taxon>Gunneridae</taxon>
        <taxon>Pentapetalae</taxon>
        <taxon>rosids</taxon>
        <taxon>fabids</taxon>
        <taxon>Rosales</taxon>
        <taxon>Rosaceae</taxon>
        <taxon>Amygdaloideae</taxon>
        <taxon>Amygdaleae</taxon>
        <taxon>Prunus</taxon>
    </lineage>
</organism>
<proteinExistence type="predicted"/>
<dbReference type="eggNOG" id="KOG3146">
    <property type="taxonomic scope" value="Eukaryota"/>
</dbReference>
<dbReference type="OMA" id="SKWIISA"/>
<dbReference type="STRING" id="3760.M5VXE1"/>
<dbReference type="HOGENOM" id="CLU_087422_1_0_1"/>
<evidence type="ECO:0000313" key="4">
    <source>
        <dbReference type="Proteomes" id="UP000006882"/>
    </source>
</evidence>
<keyword evidence="1" id="KW-0378">Hydrolase</keyword>
<dbReference type="PANTHER" id="PTHR11247">
    <property type="entry name" value="PALMITOYL-PROTEIN THIOESTERASE/DOLICHYLDIPHOSPHATASE 1"/>
    <property type="match status" value="1"/>
</dbReference>
<gene>
    <name evidence="3" type="ORF">PRUPE_7G158200</name>
</gene>
<dbReference type="GO" id="GO:0006651">
    <property type="term" value="P:diacylglycerol biosynthetic process"/>
    <property type="evidence" value="ECO:0000318"/>
    <property type="project" value="GO_Central"/>
</dbReference>
<sequence>MSSAAAATNFHQPNLELFTCRSCTLKSLKPISSLRFPTSKFVLSGGLLLVPKKGVSGRRRRSRAMGPNSMVELIKMLPFRNPDDDDDDDEEGVGVLQRDDYVDGPSELSPLIVDKGWESTLNRLSKWIISALFAVVILWRHDAEAMWAAMGSVANTIISVALKKILNQERPVPSLRSEPGMPSSHAQSIFYVVLFTIWSVVEWLGINEITLTIGAFALATGIYLSWLRVSQKLHTLGQVVVGATFGTIFSILWLLLWNAFVYRAFISSLWVRIAIALGAAGFCLGFVVYVIRHWLRDER</sequence>
<accession>M5VXE1</accession>
<name>M5VXE1_PRUPE</name>
<dbReference type="EMBL" id="CM007657">
    <property type="protein sequence ID" value="ONH96898.1"/>
    <property type="molecule type" value="Genomic_DNA"/>
</dbReference>
<dbReference type="PANTHER" id="PTHR11247:SF40">
    <property type="entry name" value="LIPID PHOSPHATE PHOSPHATASE EPSILON 1, CHLOROPLASTIC"/>
    <property type="match status" value="1"/>
</dbReference>
<dbReference type="SUPFAM" id="SSF48317">
    <property type="entry name" value="Acid phosphatase/Vanadium-dependent haloperoxidase"/>
    <property type="match status" value="1"/>
</dbReference>
<keyword evidence="4" id="KW-1185">Reference proteome</keyword>
<dbReference type="Pfam" id="PF01569">
    <property type="entry name" value="PAP2"/>
    <property type="match status" value="1"/>
</dbReference>
<dbReference type="OrthoDB" id="302705at2759"/>
<evidence type="ECO:0000313" key="3">
    <source>
        <dbReference type="EMBL" id="ONH96898.1"/>
    </source>
</evidence>
<dbReference type="SMR" id="M5VXE1"/>